<keyword evidence="5" id="KW-1185">Reference proteome</keyword>
<dbReference type="InterPro" id="IPR004279">
    <property type="entry name" value="Perilipin"/>
</dbReference>
<dbReference type="GO" id="GO:0005829">
    <property type="term" value="C:cytosol"/>
    <property type="evidence" value="ECO:0007669"/>
    <property type="project" value="TreeGrafter"/>
</dbReference>
<dbReference type="Pfam" id="PF03036">
    <property type="entry name" value="Perilipin"/>
    <property type="match status" value="1"/>
</dbReference>
<dbReference type="KEGG" id="nlo:107221217"/>
<dbReference type="RefSeq" id="XP_046592307.1">
    <property type="nucleotide sequence ID" value="XM_046736351.1"/>
</dbReference>
<evidence type="ECO:0000313" key="8">
    <source>
        <dbReference type="RefSeq" id="XP_046592307.1"/>
    </source>
</evidence>
<evidence type="ECO:0000313" key="5">
    <source>
        <dbReference type="Proteomes" id="UP000829291"/>
    </source>
</evidence>
<evidence type="ECO:0000256" key="3">
    <source>
        <dbReference type="ARBA" id="ARBA00022677"/>
    </source>
</evidence>
<feature type="region of interest" description="Disordered" evidence="4">
    <location>
        <begin position="265"/>
        <end position="287"/>
    </location>
</feature>
<evidence type="ECO:0000256" key="4">
    <source>
        <dbReference type="SAM" id="MobiDB-lite"/>
    </source>
</evidence>
<dbReference type="GO" id="GO:0019915">
    <property type="term" value="P:lipid storage"/>
    <property type="evidence" value="ECO:0007669"/>
    <property type="project" value="TreeGrafter"/>
</dbReference>
<dbReference type="GO" id="GO:0005811">
    <property type="term" value="C:lipid droplet"/>
    <property type="evidence" value="ECO:0007669"/>
    <property type="project" value="UniProtKB-SubCell"/>
</dbReference>
<organism evidence="5 6">
    <name type="scientific">Neodiprion lecontei</name>
    <name type="common">Redheaded pine sawfly</name>
    <dbReference type="NCBI Taxonomy" id="441921"/>
    <lineage>
        <taxon>Eukaryota</taxon>
        <taxon>Metazoa</taxon>
        <taxon>Ecdysozoa</taxon>
        <taxon>Arthropoda</taxon>
        <taxon>Hexapoda</taxon>
        <taxon>Insecta</taxon>
        <taxon>Pterygota</taxon>
        <taxon>Neoptera</taxon>
        <taxon>Endopterygota</taxon>
        <taxon>Hymenoptera</taxon>
        <taxon>Tenthredinoidea</taxon>
        <taxon>Diprionidae</taxon>
        <taxon>Diprioninae</taxon>
        <taxon>Neodiprion</taxon>
    </lineage>
</organism>
<dbReference type="PANTHER" id="PTHR14024:SF53">
    <property type="entry name" value="LIPID STORAGE DROPLETS SURFACE-BINDING PROTEIN 2"/>
    <property type="match status" value="1"/>
</dbReference>
<evidence type="ECO:0000313" key="7">
    <source>
        <dbReference type="RefSeq" id="XP_015515625.1"/>
    </source>
</evidence>
<protein>
    <submittedName>
        <fullName evidence="6 7 8">Lipid storage droplets surface-binding protein 2</fullName>
    </submittedName>
</protein>
<sequence length="287" mass="30895">MAEAVKQTTEEIAESPESGPHLEVFDRVRNMPVVQSAIGMTGSTYNYVKESSDLLSWALNYAESGLHYASATAAPIATPIVKKFEGPINKVDQTLCKGLDIVEQQVSTAREQPQHVVEAARAVMNSSIAPALEKLTAAKDTATHQASSLKETALAKANEVLNSQFGAMAVQGVDNASAAVNRLLDQYFPAVTTGDQEVEPAPISAEENKVLHTVQTVGQLSTKTARRVYHSISAQLRTIKKEDVTAYMNSAMSILHLTQLLGSDKNSGNGALESEKKDDEQEIKGKQ</sequence>
<dbReference type="PANTHER" id="PTHR14024">
    <property type="entry name" value="PERILIPIN"/>
    <property type="match status" value="1"/>
</dbReference>
<dbReference type="AlphaFoldDB" id="A0A6J0BP59"/>
<dbReference type="RefSeq" id="XP_015515618.1">
    <property type="nucleotide sequence ID" value="XM_015660132.1"/>
</dbReference>
<evidence type="ECO:0000313" key="6">
    <source>
        <dbReference type="RefSeq" id="XP_015515618.1"/>
    </source>
</evidence>
<dbReference type="PIRSF" id="PIRSF036881">
    <property type="entry name" value="PAT"/>
    <property type="match status" value="1"/>
</dbReference>
<comment type="subcellular location">
    <subcellularLocation>
        <location evidence="1">Lipid droplet</location>
    </subcellularLocation>
</comment>
<gene>
    <name evidence="6 7 8" type="primary">LOC107221217</name>
</gene>
<evidence type="ECO:0000256" key="1">
    <source>
        <dbReference type="ARBA" id="ARBA00004502"/>
    </source>
</evidence>
<keyword evidence="3" id="KW-0551">Lipid droplet</keyword>
<dbReference type="GO" id="GO:0010890">
    <property type="term" value="P:positive regulation of triglyceride storage"/>
    <property type="evidence" value="ECO:0007669"/>
    <property type="project" value="TreeGrafter"/>
</dbReference>
<dbReference type="RefSeq" id="XP_015515625.1">
    <property type="nucleotide sequence ID" value="XM_015660139.1"/>
</dbReference>
<comment type="similarity">
    <text evidence="2">Belongs to the perilipin family.</text>
</comment>
<evidence type="ECO:0000256" key="2">
    <source>
        <dbReference type="ARBA" id="ARBA00006311"/>
    </source>
</evidence>
<name>A0A6J0BP59_NEOLC</name>
<accession>A0A6J0BP59</accession>
<dbReference type="Proteomes" id="UP000829291">
    <property type="component" value="Chromosome 4"/>
</dbReference>
<dbReference type="OrthoDB" id="376826at2759"/>
<dbReference type="GeneID" id="107221217"/>
<reference evidence="6 7" key="1">
    <citation type="submission" date="2025-04" db="UniProtKB">
        <authorList>
            <consortium name="RefSeq"/>
        </authorList>
    </citation>
    <scope>IDENTIFICATION</scope>
    <source>
        <tissue evidence="8">Thorax and Abdomen</tissue>
        <tissue evidence="6 7">Whole body</tissue>
    </source>
</reference>
<feature type="compositionally biased region" description="Basic and acidic residues" evidence="4">
    <location>
        <begin position="273"/>
        <end position="287"/>
    </location>
</feature>
<proteinExistence type="inferred from homology"/>